<dbReference type="EMBL" id="CP002016">
    <property type="protein sequence ID" value="ADG20813.1"/>
    <property type="molecule type" value="Genomic_DNA"/>
</dbReference>
<reference evidence="1 2" key="2">
    <citation type="journal article" date="2012" name="J. Bacteriol.">
        <title>Genome Sequences of Burkholderia sp. Strains CCGE1002 and H160, Isolated from Legume Nodules in Mexico and Brazil.</title>
        <authorList>
            <person name="Ormeno-Orrillo E."/>
            <person name="Rogel M.A."/>
            <person name="Chueire L.M."/>
            <person name="Tiedje J.M."/>
            <person name="Martinez-Romero E."/>
            <person name="Hungria M."/>
        </authorList>
    </citation>
    <scope>NUCLEOTIDE SEQUENCE [LARGE SCALE GENOMIC DNA]</scope>
    <source>
        <strain evidence="1 2">CCGE1002</strain>
        <plasmid evidence="2">pBC201</plasmid>
    </source>
</reference>
<dbReference type="AlphaFoldDB" id="D5WND4"/>
<keyword evidence="1" id="KW-0614">Plasmid</keyword>
<gene>
    <name evidence="1" type="ordered locus">BC1002_7050</name>
</gene>
<dbReference type="KEGG" id="bge:BC1002_7050"/>
<name>D5WND4_PARAM</name>
<proteinExistence type="predicted"/>
<organism evidence="1 2">
    <name type="scientific">Paraburkholderia atlantica</name>
    <dbReference type="NCBI Taxonomy" id="2654982"/>
    <lineage>
        <taxon>Bacteria</taxon>
        <taxon>Pseudomonadati</taxon>
        <taxon>Pseudomonadota</taxon>
        <taxon>Betaproteobacteria</taxon>
        <taxon>Burkholderiales</taxon>
        <taxon>Burkholderiaceae</taxon>
        <taxon>Paraburkholderia</taxon>
    </lineage>
</organism>
<reference evidence="2" key="1">
    <citation type="submission" date="2010-04" db="EMBL/GenBank/DDBJ databases">
        <title>Complete sequence of plasmid 1 of Burkholderia sp. CCGE1002.</title>
        <authorList>
            <consortium name="US DOE Joint Genome Institute"/>
            <person name="Lucas S."/>
            <person name="Copeland A."/>
            <person name="Lapidus A."/>
            <person name="Cheng J.-F."/>
            <person name="Bruce D."/>
            <person name="Goodwin L."/>
            <person name="Pitluck S."/>
            <person name="Chertkov O."/>
            <person name="Detter J.C."/>
            <person name="Han C."/>
            <person name="Tapia R."/>
            <person name="Land M."/>
            <person name="Hauser L."/>
            <person name="Kyrpides N."/>
            <person name="Ovchinnikova G."/>
            <person name="Martinez-Romero E."/>
            <person name="Hernandez M.A.R."/>
            <person name="Tiedje J.M."/>
            <person name="Woyke T."/>
        </authorList>
    </citation>
    <scope>NUCLEOTIDE SEQUENCE [LARGE SCALE GENOMIC DNA]</scope>
    <source>
        <strain evidence="2">CCGE1002</strain>
        <plasmid evidence="2">pBC201</plasmid>
    </source>
</reference>
<accession>D5WND4</accession>
<evidence type="ECO:0000313" key="2">
    <source>
        <dbReference type="Proteomes" id="UP000002190"/>
    </source>
</evidence>
<geneLocation type="plasmid" evidence="1 2">
    <name>pBC201</name>
</geneLocation>
<sequence length="166" mass="18678">MPHPFNYPHPLAGRCHATSTYHGRVRPASTSSRSQQPSASVSSIRWLRRIAPHTHKDLARLPSPWRPHVAPKERWHLRAVTGQLERHLEEVDVERRDLLKGARISVALQTLPPSVADLAANDSAILLLDPRLVVLLVCTRPRKLDTRRFAEVAHRLVHEGAIVVAI</sequence>
<dbReference type="HOGENOM" id="CLU_1599640_0_0_4"/>
<dbReference type="Proteomes" id="UP000002190">
    <property type="component" value="Plasmid pBC201"/>
</dbReference>
<protein>
    <submittedName>
        <fullName evidence="1">Uncharacterized protein</fullName>
    </submittedName>
</protein>
<evidence type="ECO:0000313" key="1">
    <source>
        <dbReference type="EMBL" id="ADG20813.1"/>
    </source>
</evidence>